<dbReference type="GO" id="GO:0005783">
    <property type="term" value="C:endoplasmic reticulum"/>
    <property type="evidence" value="ECO:0007669"/>
    <property type="project" value="TreeGrafter"/>
</dbReference>
<dbReference type="SMART" id="SM00271">
    <property type="entry name" value="DnaJ"/>
    <property type="match status" value="1"/>
</dbReference>
<keyword evidence="2" id="KW-0175">Coiled coil</keyword>
<comment type="caution">
    <text evidence="5">The sequence shown here is derived from an EMBL/GenBank/DDBJ whole genome shotgun (WGS) entry which is preliminary data.</text>
</comment>
<name>A0A1Q5U4F5_9EURO</name>
<dbReference type="GO" id="GO:0051087">
    <property type="term" value="F:protein-folding chaperone binding"/>
    <property type="evidence" value="ECO:0007669"/>
    <property type="project" value="TreeGrafter"/>
</dbReference>
<evidence type="ECO:0000313" key="5">
    <source>
        <dbReference type="EMBL" id="OKP07359.1"/>
    </source>
</evidence>
<dbReference type="InterPro" id="IPR018253">
    <property type="entry name" value="DnaJ_domain_CS"/>
</dbReference>
<dbReference type="Pfam" id="PF00226">
    <property type="entry name" value="DnaJ"/>
    <property type="match status" value="1"/>
</dbReference>
<reference evidence="5 6" key="1">
    <citation type="submission" date="2016-10" db="EMBL/GenBank/DDBJ databases">
        <title>Genome sequence of the ascomycete fungus Penicillium subrubescens.</title>
        <authorList>
            <person name="De Vries R.P."/>
            <person name="Peng M."/>
            <person name="Dilokpimol A."/>
            <person name="Hilden K."/>
            <person name="Makela M.R."/>
            <person name="Grigoriev I."/>
            <person name="Riley R."/>
            <person name="Granchi Z."/>
        </authorList>
    </citation>
    <scope>NUCLEOTIDE SEQUENCE [LARGE SCALE GENOMIC DNA]</scope>
    <source>
        <strain evidence="5 6">CBS 132785</strain>
    </source>
</reference>
<dbReference type="InterPro" id="IPR001623">
    <property type="entry name" value="DnaJ_domain"/>
</dbReference>
<protein>
    <submittedName>
        <fullName evidence="5">Chaperone protein DnaJ 1</fullName>
    </submittedName>
</protein>
<dbReference type="PANTHER" id="PTHR44360">
    <property type="entry name" value="DNAJ HOMOLOG SUBFAMILY B MEMBER 9"/>
    <property type="match status" value="1"/>
</dbReference>
<gene>
    <name evidence="5" type="ORF">PENSUB_5948</name>
</gene>
<evidence type="ECO:0000256" key="1">
    <source>
        <dbReference type="ARBA" id="ARBA00023186"/>
    </source>
</evidence>
<organism evidence="5 6">
    <name type="scientific">Penicillium subrubescens</name>
    <dbReference type="NCBI Taxonomy" id="1316194"/>
    <lineage>
        <taxon>Eukaryota</taxon>
        <taxon>Fungi</taxon>
        <taxon>Dikarya</taxon>
        <taxon>Ascomycota</taxon>
        <taxon>Pezizomycotina</taxon>
        <taxon>Eurotiomycetes</taxon>
        <taxon>Eurotiomycetidae</taxon>
        <taxon>Eurotiales</taxon>
        <taxon>Aspergillaceae</taxon>
        <taxon>Penicillium</taxon>
    </lineage>
</organism>
<accession>A0A1Q5U4F5</accession>
<keyword evidence="6" id="KW-1185">Reference proteome</keyword>
<dbReference type="CDD" id="cd06257">
    <property type="entry name" value="DnaJ"/>
    <property type="match status" value="1"/>
</dbReference>
<feature type="region of interest" description="Disordered" evidence="3">
    <location>
        <begin position="80"/>
        <end position="102"/>
    </location>
</feature>
<dbReference type="PANTHER" id="PTHR44360:SF1">
    <property type="entry name" value="DNAJ HOMOLOG SUBFAMILY B MEMBER 9"/>
    <property type="match status" value="1"/>
</dbReference>
<feature type="domain" description="J" evidence="4">
    <location>
        <begin position="9"/>
        <end position="73"/>
    </location>
</feature>
<dbReference type="GO" id="GO:0051787">
    <property type="term" value="F:misfolded protein binding"/>
    <property type="evidence" value="ECO:0007669"/>
    <property type="project" value="TreeGrafter"/>
</dbReference>
<evidence type="ECO:0000256" key="2">
    <source>
        <dbReference type="SAM" id="Coils"/>
    </source>
</evidence>
<sequence length="189" mass="21781">MAAIPQLPDYYGILQVSWDADTEAIKSSWKRLALARHPDKNPAKNAVADFQLLHEAYSILIDPSTRQAYDAKYRAFTSTDAPYSSSQSSRKTPDKNGEHKSMQELQSMLERCDNDRRGHELRLNEAHANLMRLHTELARLKNEVRSLEQEKASGQTIWSYLSSFLPGGESRITQQRQERDRLYLTTLYH</sequence>
<dbReference type="AlphaFoldDB" id="A0A1Q5U4F5"/>
<feature type="compositionally biased region" description="Polar residues" evidence="3">
    <location>
        <begin position="80"/>
        <end position="90"/>
    </location>
</feature>
<dbReference type="PRINTS" id="PR00625">
    <property type="entry name" value="JDOMAIN"/>
</dbReference>
<dbReference type="SUPFAM" id="SSF46565">
    <property type="entry name" value="Chaperone J-domain"/>
    <property type="match status" value="1"/>
</dbReference>
<dbReference type="STRING" id="1316194.A0A1Q5U4F5"/>
<evidence type="ECO:0000313" key="6">
    <source>
        <dbReference type="Proteomes" id="UP000186955"/>
    </source>
</evidence>
<dbReference type="PROSITE" id="PS50076">
    <property type="entry name" value="DNAJ_2"/>
    <property type="match status" value="1"/>
</dbReference>
<dbReference type="EMBL" id="MNBE01000582">
    <property type="protein sequence ID" value="OKP07359.1"/>
    <property type="molecule type" value="Genomic_DNA"/>
</dbReference>
<evidence type="ECO:0000256" key="3">
    <source>
        <dbReference type="SAM" id="MobiDB-lite"/>
    </source>
</evidence>
<dbReference type="InterPro" id="IPR036869">
    <property type="entry name" value="J_dom_sf"/>
</dbReference>
<keyword evidence="1" id="KW-0143">Chaperone</keyword>
<evidence type="ECO:0000259" key="4">
    <source>
        <dbReference type="PROSITE" id="PS50076"/>
    </source>
</evidence>
<dbReference type="InterPro" id="IPR051948">
    <property type="entry name" value="Hsp70_co-chaperone_J-domain"/>
</dbReference>
<dbReference type="Gene3D" id="1.10.287.110">
    <property type="entry name" value="DnaJ domain"/>
    <property type="match status" value="1"/>
</dbReference>
<dbReference type="Proteomes" id="UP000186955">
    <property type="component" value="Unassembled WGS sequence"/>
</dbReference>
<dbReference type="PROSITE" id="PS00636">
    <property type="entry name" value="DNAJ_1"/>
    <property type="match status" value="1"/>
</dbReference>
<proteinExistence type="predicted"/>
<feature type="compositionally biased region" description="Basic and acidic residues" evidence="3">
    <location>
        <begin position="91"/>
        <end position="102"/>
    </location>
</feature>
<feature type="coiled-coil region" evidence="2">
    <location>
        <begin position="102"/>
        <end position="157"/>
    </location>
</feature>
<dbReference type="GO" id="GO:0036503">
    <property type="term" value="P:ERAD pathway"/>
    <property type="evidence" value="ECO:0007669"/>
    <property type="project" value="TreeGrafter"/>
</dbReference>